<proteinExistence type="predicted"/>
<gene>
    <name evidence="1" type="ORF">A2U01_0011846</name>
</gene>
<organism evidence="1 2">
    <name type="scientific">Trifolium medium</name>
    <dbReference type="NCBI Taxonomy" id="97028"/>
    <lineage>
        <taxon>Eukaryota</taxon>
        <taxon>Viridiplantae</taxon>
        <taxon>Streptophyta</taxon>
        <taxon>Embryophyta</taxon>
        <taxon>Tracheophyta</taxon>
        <taxon>Spermatophyta</taxon>
        <taxon>Magnoliopsida</taxon>
        <taxon>eudicotyledons</taxon>
        <taxon>Gunneridae</taxon>
        <taxon>Pentapetalae</taxon>
        <taxon>rosids</taxon>
        <taxon>fabids</taxon>
        <taxon>Fabales</taxon>
        <taxon>Fabaceae</taxon>
        <taxon>Papilionoideae</taxon>
        <taxon>50 kb inversion clade</taxon>
        <taxon>NPAAA clade</taxon>
        <taxon>Hologalegina</taxon>
        <taxon>IRL clade</taxon>
        <taxon>Trifolieae</taxon>
        <taxon>Trifolium</taxon>
    </lineage>
</organism>
<name>A0A392MUE3_9FABA</name>
<dbReference type="Proteomes" id="UP000265520">
    <property type="component" value="Unassembled WGS sequence"/>
</dbReference>
<sequence>MRNTSLVHTHSGEVMGGCPGKLNLTSSPEICSSEPLSIDEEILVLVETLKSTLWEDMDFIISRYHEVLESLDHLLVVDVPAILKSEKSQSEFEGDLTAATKKQARLQIDVNALESSLEYNTTKAYNLYQEITVAERKLLAMKSELEDIHSTIRTDLGVLCKKRDRLNTFAKQQVELLSNKEDKTKEAELTVTRKLNLQRTWNNIKAFSQLI</sequence>
<evidence type="ECO:0000313" key="1">
    <source>
        <dbReference type="EMBL" id="MCH90923.1"/>
    </source>
</evidence>
<accession>A0A392MUE3</accession>
<dbReference type="AlphaFoldDB" id="A0A392MUE3"/>
<comment type="caution">
    <text evidence="1">The sequence shown here is derived from an EMBL/GenBank/DDBJ whole genome shotgun (WGS) entry which is preliminary data.</text>
</comment>
<dbReference type="EMBL" id="LXQA010019344">
    <property type="protein sequence ID" value="MCH90923.1"/>
    <property type="molecule type" value="Genomic_DNA"/>
</dbReference>
<evidence type="ECO:0000313" key="2">
    <source>
        <dbReference type="Proteomes" id="UP000265520"/>
    </source>
</evidence>
<protein>
    <submittedName>
        <fullName evidence="1">Uncharacterized protein</fullName>
    </submittedName>
</protein>
<reference evidence="1 2" key="1">
    <citation type="journal article" date="2018" name="Front. Plant Sci.">
        <title>Red Clover (Trifolium pratense) and Zigzag Clover (T. medium) - A Picture of Genomic Similarities and Differences.</title>
        <authorList>
            <person name="Dluhosova J."/>
            <person name="Istvanek J."/>
            <person name="Nedelnik J."/>
            <person name="Repkova J."/>
        </authorList>
    </citation>
    <scope>NUCLEOTIDE SEQUENCE [LARGE SCALE GENOMIC DNA]</scope>
    <source>
        <strain evidence="2">cv. 10/8</strain>
        <tissue evidence="1">Leaf</tissue>
    </source>
</reference>
<keyword evidence="2" id="KW-1185">Reference proteome</keyword>